<protein>
    <submittedName>
        <fullName evidence="1">Uncharacterized protein</fullName>
    </submittedName>
</protein>
<sequence>MKTVNIYMESRFNPERSILKESLGDGYVARTCAAQAPNFLFEVHQGQDFVLGIEVAGARSAEFLSIITEDYVYQHPSIEPKTLAEYLKSRAQHPIRRRKRQVEVSPVAYSG</sequence>
<reference evidence="1 2" key="1">
    <citation type="submission" date="2024-02" db="EMBL/GenBank/DDBJ databases">
        <title>Bacteria isolated from the canopy kelp, Nereocystis luetkeana.</title>
        <authorList>
            <person name="Pfister C.A."/>
            <person name="Younker I.T."/>
            <person name="Light S.H."/>
        </authorList>
    </citation>
    <scope>NUCLEOTIDE SEQUENCE [LARGE SCALE GENOMIC DNA]</scope>
    <source>
        <strain evidence="1 2">TI.5.07</strain>
    </source>
</reference>
<accession>A0ABU9GC01</accession>
<dbReference type="RefSeq" id="WP_084208556.1">
    <property type="nucleotide sequence ID" value="NZ_CP017114.1"/>
</dbReference>
<proteinExistence type="predicted"/>
<dbReference type="GeneID" id="43177791"/>
<evidence type="ECO:0000313" key="1">
    <source>
        <dbReference type="EMBL" id="MEL0615298.1"/>
    </source>
</evidence>
<keyword evidence="2" id="KW-1185">Reference proteome</keyword>
<gene>
    <name evidence="1" type="ORF">V6243_00540</name>
</gene>
<dbReference type="EMBL" id="JBAKAP010000001">
    <property type="protein sequence ID" value="MEL0615298.1"/>
    <property type="molecule type" value="Genomic_DNA"/>
</dbReference>
<organism evidence="1 2">
    <name type="scientific">Cobetia marina</name>
    <name type="common">Deleya marina</name>
    <dbReference type="NCBI Taxonomy" id="28258"/>
    <lineage>
        <taxon>Bacteria</taxon>
        <taxon>Pseudomonadati</taxon>
        <taxon>Pseudomonadota</taxon>
        <taxon>Gammaproteobacteria</taxon>
        <taxon>Oceanospirillales</taxon>
        <taxon>Halomonadaceae</taxon>
        <taxon>Cobetia</taxon>
    </lineage>
</organism>
<comment type="caution">
    <text evidence="1">The sequence shown here is derived from an EMBL/GenBank/DDBJ whole genome shotgun (WGS) entry which is preliminary data.</text>
</comment>
<name>A0ABU9GC01_COBMA</name>
<evidence type="ECO:0000313" key="2">
    <source>
        <dbReference type="Proteomes" id="UP001378242"/>
    </source>
</evidence>
<dbReference type="Proteomes" id="UP001378242">
    <property type="component" value="Unassembled WGS sequence"/>
</dbReference>